<dbReference type="EMBL" id="BARV01012391">
    <property type="protein sequence ID" value="GAI03552.1"/>
    <property type="molecule type" value="Genomic_DNA"/>
</dbReference>
<accession>X1K978</accession>
<organism evidence="1">
    <name type="scientific">marine sediment metagenome</name>
    <dbReference type="NCBI Taxonomy" id="412755"/>
    <lineage>
        <taxon>unclassified sequences</taxon>
        <taxon>metagenomes</taxon>
        <taxon>ecological metagenomes</taxon>
    </lineage>
</organism>
<dbReference type="NCBIfam" id="TIGR04256">
    <property type="entry name" value="GxxExxY"/>
    <property type="match status" value="1"/>
</dbReference>
<dbReference type="Pfam" id="PF13366">
    <property type="entry name" value="PDDEXK_3"/>
    <property type="match status" value="1"/>
</dbReference>
<evidence type="ECO:0008006" key="2">
    <source>
        <dbReference type="Google" id="ProtNLM"/>
    </source>
</evidence>
<evidence type="ECO:0000313" key="1">
    <source>
        <dbReference type="EMBL" id="GAI03552.1"/>
    </source>
</evidence>
<comment type="caution">
    <text evidence="1">The sequence shown here is derived from an EMBL/GenBank/DDBJ whole genome shotgun (WGS) entry which is preliminary data.</text>
</comment>
<name>X1K978_9ZZZZ</name>
<dbReference type="InterPro" id="IPR026350">
    <property type="entry name" value="GxxExxY"/>
</dbReference>
<gene>
    <name evidence="1" type="ORF">S06H3_22973</name>
</gene>
<feature type="non-terminal residue" evidence="1">
    <location>
        <position position="46"/>
    </location>
</feature>
<sequence length="46" mass="5324">MKHRDLTEKIIRSAYNVYNALGKGFLEKVYENALTIELKEKGINVI</sequence>
<dbReference type="AlphaFoldDB" id="X1K978"/>
<proteinExistence type="predicted"/>
<reference evidence="1" key="1">
    <citation type="journal article" date="2014" name="Front. Microbiol.">
        <title>High frequency of phylogenetically diverse reductive dehalogenase-homologous genes in deep subseafloor sedimentary metagenomes.</title>
        <authorList>
            <person name="Kawai M."/>
            <person name="Futagami T."/>
            <person name="Toyoda A."/>
            <person name="Takaki Y."/>
            <person name="Nishi S."/>
            <person name="Hori S."/>
            <person name="Arai W."/>
            <person name="Tsubouchi T."/>
            <person name="Morono Y."/>
            <person name="Uchiyama I."/>
            <person name="Ito T."/>
            <person name="Fujiyama A."/>
            <person name="Inagaki F."/>
            <person name="Takami H."/>
        </authorList>
    </citation>
    <scope>NUCLEOTIDE SEQUENCE</scope>
    <source>
        <strain evidence="1">Expedition CK06-06</strain>
    </source>
</reference>
<protein>
    <recommendedName>
        <fullName evidence="2">GxxExxY protein</fullName>
    </recommendedName>
</protein>